<protein>
    <submittedName>
        <fullName evidence="3">Tripartite tricarboxylate transporter substrate binding protein</fullName>
    </submittedName>
</protein>
<dbReference type="Gene3D" id="3.40.190.150">
    <property type="entry name" value="Bordetella uptake gene, domain 1"/>
    <property type="match status" value="1"/>
</dbReference>
<dbReference type="Pfam" id="PF03401">
    <property type="entry name" value="TctC"/>
    <property type="match status" value="1"/>
</dbReference>
<dbReference type="InterPro" id="IPR005064">
    <property type="entry name" value="BUG"/>
</dbReference>
<dbReference type="PANTHER" id="PTHR42928:SF5">
    <property type="entry name" value="BLR1237 PROTEIN"/>
    <property type="match status" value="1"/>
</dbReference>
<feature type="signal peptide" evidence="2">
    <location>
        <begin position="1"/>
        <end position="21"/>
    </location>
</feature>
<evidence type="ECO:0000313" key="4">
    <source>
        <dbReference type="Proteomes" id="UP000541185"/>
    </source>
</evidence>
<dbReference type="PIRSF" id="PIRSF017082">
    <property type="entry name" value="YflP"/>
    <property type="match status" value="1"/>
</dbReference>
<dbReference type="SUPFAM" id="SSF53850">
    <property type="entry name" value="Periplasmic binding protein-like II"/>
    <property type="match status" value="1"/>
</dbReference>
<evidence type="ECO:0000313" key="3">
    <source>
        <dbReference type="EMBL" id="NML43362.1"/>
    </source>
</evidence>
<evidence type="ECO:0000256" key="2">
    <source>
        <dbReference type="SAM" id="SignalP"/>
    </source>
</evidence>
<evidence type="ECO:0000256" key="1">
    <source>
        <dbReference type="ARBA" id="ARBA00006987"/>
    </source>
</evidence>
<dbReference type="CDD" id="cd07012">
    <property type="entry name" value="PBP2_Bug_TTT"/>
    <property type="match status" value="1"/>
</dbReference>
<gene>
    <name evidence="3" type="ORF">HHL11_06335</name>
</gene>
<name>A0A848H157_9BURK</name>
<comment type="similarity">
    <text evidence="1">Belongs to the UPF0065 (bug) family.</text>
</comment>
<dbReference type="Proteomes" id="UP000541185">
    <property type="component" value="Unassembled WGS sequence"/>
</dbReference>
<keyword evidence="4" id="KW-1185">Reference proteome</keyword>
<accession>A0A848H157</accession>
<dbReference type="EMBL" id="JABBFX010000001">
    <property type="protein sequence ID" value="NML43362.1"/>
    <property type="molecule type" value="Genomic_DNA"/>
</dbReference>
<organism evidence="3 4">
    <name type="scientific">Ramlibacter agri</name>
    <dbReference type="NCBI Taxonomy" id="2728837"/>
    <lineage>
        <taxon>Bacteria</taxon>
        <taxon>Pseudomonadati</taxon>
        <taxon>Pseudomonadota</taxon>
        <taxon>Betaproteobacteria</taxon>
        <taxon>Burkholderiales</taxon>
        <taxon>Comamonadaceae</taxon>
        <taxon>Ramlibacter</taxon>
    </lineage>
</organism>
<feature type="chain" id="PRO_5032671285" evidence="2">
    <location>
        <begin position="22"/>
        <end position="318"/>
    </location>
</feature>
<proteinExistence type="inferred from homology"/>
<dbReference type="RefSeq" id="WP_169417572.1">
    <property type="nucleotide sequence ID" value="NZ_JABBFX010000001.1"/>
</dbReference>
<keyword evidence="2" id="KW-0732">Signal</keyword>
<comment type="caution">
    <text evidence="3">The sequence shown here is derived from an EMBL/GenBank/DDBJ whole genome shotgun (WGS) entry which is preliminary data.</text>
</comment>
<reference evidence="3 4" key="1">
    <citation type="submission" date="2020-04" db="EMBL/GenBank/DDBJ databases">
        <title>Ramlibacter sp. G-1-2-2 isolated from soil.</title>
        <authorList>
            <person name="Dahal R.H."/>
        </authorList>
    </citation>
    <scope>NUCLEOTIDE SEQUENCE [LARGE SCALE GENOMIC DNA]</scope>
    <source>
        <strain evidence="3 4">G-1-2-2</strain>
    </source>
</reference>
<dbReference type="InterPro" id="IPR042100">
    <property type="entry name" value="Bug_dom1"/>
</dbReference>
<dbReference type="PANTHER" id="PTHR42928">
    <property type="entry name" value="TRICARBOXYLATE-BINDING PROTEIN"/>
    <property type="match status" value="1"/>
</dbReference>
<sequence>MQRRHLLACALAAAFAAGAHADDFPSHPITLVAPFPAGSVTDAVTRVLGKALTQSLGQPVIVENKAGAQGTIGAAYVANAKPDGYTLLIGSSAMFVARSLYKTLPYDPDSFVPVAAVGSTAMMFLVSPGSPVRNIGDLAKVSKKANPPLTLGYGSPSGQVAVALFSAVTDSQPVGVSYRGIPQAVTDMIGGQVQVAVVDIGTGLAQVNGKKARALAISSASRYAGAPEIPTLQEAYPRASGALETIIAVQAPAGTPAAAVQKLDAAIRSAMATTEVKAQFQALNTSVLYLSSRDLGARVKADNPRWESLMKKAGIEPQ</sequence>
<dbReference type="AlphaFoldDB" id="A0A848H157"/>
<dbReference type="Gene3D" id="3.40.190.10">
    <property type="entry name" value="Periplasmic binding protein-like II"/>
    <property type="match status" value="1"/>
</dbReference>